<reference evidence="2" key="1">
    <citation type="submission" date="2014-04" db="EMBL/GenBank/DDBJ databases">
        <title>Whole-Genome optical mapping and complete genome sequence of Sphingobacterium deserti sp. nov., a new spaces isolated from desert in the west of China.</title>
        <authorList>
            <person name="Teng C."/>
            <person name="Zhou Z."/>
            <person name="Li X."/>
            <person name="Chen M."/>
            <person name="Lin M."/>
            <person name="Wang L."/>
            <person name="Su S."/>
            <person name="Zhang C."/>
            <person name="Zhang W."/>
        </authorList>
    </citation>
    <scope>NUCLEOTIDE SEQUENCE [LARGE SCALE GENOMIC DNA]</scope>
    <source>
        <strain evidence="2">ACCC05744</strain>
    </source>
</reference>
<reference evidence="1 2" key="2">
    <citation type="journal article" date="2015" name="PLoS ONE">
        <title>Whole-Genome Optical Mapping and Finished Genome Sequence of Sphingobacterium deserti sp. nov., a New Species Isolated from the Western Desert of China.</title>
        <authorList>
            <person name="Teng C."/>
            <person name="Zhou Z."/>
            <person name="Molnar I."/>
            <person name="Li X."/>
            <person name="Tang R."/>
            <person name="Chen M."/>
            <person name="Wang L."/>
            <person name="Su S."/>
            <person name="Zhang W."/>
            <person name="Lin M."/>
        </authorList>
    </citation>
    <scope>NUCLEOTIDE SEQUENCE [LARGE SCALE GENOMIC DNA]</scope>
    <source>
        <strain evidence="2">ACCC05744</strain>
    </source>
</reference>
<sequence>MQPVDLVFKLLLSFKIAVERSSLSVKAAYISIFLEMKAGKEISRMEDNFINLIIWKISLMMPL</sequence>
<proteinExistence type="predicted"/>
<dbReference type="AlphaFoldDB" id="A0A0B8TCU0"/>
<gene>
    <name evidence="1" type="ORF">DI53_0018</name>
</gene>
<dbReference type="Proteomes" id="UP000031802">
    <property type="component" value="Unassembled WGS sequence"/>
</dbReference>
<organism evidence="1 2">
    <name type="scientific">Sphingobacterium deserti</name>
    <dbReference type="NCBI Taxonomy" id="1229276"/>
    <lineage>
        <taxon>Bacteria</taxon>
        <taxon>Pseudomonadati</taxon>
        <taxon>Bacteroidota</taxon>
        <taxon>Sphingobacteriia</taxon>
        <taxon>Sphingobacteriales</taxon>
        <taxon>Sphingobacteriaceae</taxon>
        <taxon>Sphingobacterium</taxon>
    </lineage>
</organism>
<dbReference type="PATRIC" id="fig|1229276.3.peg.18"/>
<evidence type="ECO:0000313" key="2">
    <source>
        <dbReference type="Proteomes" id="UP000031802"/>
    </source>
</evidence>
<dbReference type="EMBL" id="JJMU01000001">
    <property type="protein sequence ID" value="KGE16185.1"/>
    <property type="molecule type" value="Genomic_DNA"/>
</dbReference>
<keyword evidence="2" id="KW-1185">Reference proteome</keyword>
<protein>
    <submittedName>
        <fullName evidence="1">Uncharacterized protein</fullName>
    </submittedName>
</protein>
<accession>A0A0B8TCU0</accession>
<comment type="caution">
    <text evidence="1">The sequence shown here is derived from an EMBL/GenBank/DDBJ whole genome shotgun (WGS) entry which is preliminary data.</text>
</comment>
<evidence type="ECO:0000313" key="1">
    <source>
        <dbReference type="EMBL" id="KGE16185.1"/>
    </source>
</evidence>
<name>A0A0B8TCU0_9SPHI</name>
<dbReference type="STRING" id="1229276.DI53_0018"/>